<dbReference type="SUPFAM" id="SSF48726">
    <property type="entry name" value="Immunoglobulin"/>
    <property type="match status" value="1"/>
</dbReference>
<feature type="domain" description="Ig-like" evidence="1">
    <location>
        <begin position="1"/>
        <end position="87"/>
    </location>
</feature>
<evidence type="ECO:0000313" key="2">
    <source>
        <dbReference type="Ensembl" id="ENSCPRP00005014608.1"/>
    </source>
</evidence>
<dbReference type="Ensembl" id="ENSCPRT00005017160.1">
    <property type="protein sequence ID" value="ENSCPRP00005014608.1"/>
    <property type="gene ID" value="ENSCPRG00005010281.1"/>
</dbReference>
<reference evidence="2" key="1">
    <citation type="submission" date="2025-08" db="UniProtKB">
        <authorList>
            <consortium name="Ensembl"/>
        </authorList>
    </citation>
    <scope>IDENTIFICATION</scope>
</reference>
<name>A0A7M4EVD0_CROPO</name>
<protein>
    <recommendedName>
        <fullName evidence="1">Ig-like domain-containing protein</fullName>
    </recommendedName>
</protein>
<proteinExistence type="predicted"/>
<organism evidence="2 3">
    <name type="scientific">Crocodylus porosus</name>
    <name type="common">Saltwater crocodile</name>
    <name type="synonym">Estuarine crocodile</name>
    <dbReference type="NCBI Taxonomy" id="8502"/>
    <lineage>
        <taxon>Eukaryota</taxon>
        <taxon>Metazoa</taxon>
        <taxon>Chordata</taxon>
        <taxon>Craniata</taxon>
        <taxon>Vertebrata</taxon>
        <taxon>Euteleostomi</taxon>
        <taxon>Archelosauria</taxon>
        <taxon>Archosauria</taxon>
        <taxon>Crocodylia</taxon>
        <taxon>Longirostres</taxon>
        <taxon>Crocodylidae</taxon>
        <taxon>Crocodylus</taxon>
    </lineage>
</organism>
<keyword evidence="3" id="KW-1185">Reference proteome</keyword>
<sequence length="137" mass="15747">MWSSVLVRNVHSCNLVIDVFTGPSDAHFVWKKNGQNMEACVNKQSHALPDGRVHILSWVKDAVEENTEYHCSVISKAGSKTSKVLITRIPAALHRPNTNFYGWTKEFDSWRSAISEHDKMMQNWKKTWESCNKKDTL</sequence>
<dbReference type="GeneTree" id="ENSGT00390000013795"/>
<dbReference type="InterPro" id="IPR007110">
    <property type="entry name" value="Ig-like_dom"/>
</dbReference>
<dbReference type="PROSITE" id="PS50835">
    <property type="entry name" value="IG_LIKE"/>
    <property type="match status" value="1"/>
</dbReference>
<dbReference type="Gene3D" id="2.60.40.10">
    <property type="entry name" value="Immunoglobulins"/>
    <property type="match status" value="1"/>
</dbReference>
<accession>A0A7M4EVD0</accession>
<dbReference type="OMA" id="MRHEAFQ"/>
<reference evidence="2" key="2">
    <citation type="submission" date="2025-09" db="UniProtKB">
        <authorList>
            <consortium name="Ensembl"/>
        </authorList>
    </citation>
    <scope>IDENTIFICATION</scope>
</reference>
<dbReference type="Proteomes" id="UP000594220">
    <property type="component" value="Unplaced"/>
</dbReference>
<evidence type="ECO:0000259" key="1">
    <source>
        <dbReference type="PROSITE" id="PS50835"/>
    </source>
</evidence>
<dbReference type="InterPro" id="IPR036179">
    <property type="entry name" value="Ig-like_dom_sf"/>
</dbReference>
<evidence type="ECO:0000313" key="3">
    <source>
        <dbReference type="Proteomes" id="UP000594220"/>
    </source>
</evidence>
<dbReference type="AlphaFoldDB" id="A0A7M4EVD0"/>
<dbReference type="InterPro" id="IPR013783">
    <property type="entry name" value="Ig-like_fold"/>
</dbReference>